<comment type="caution">
    <text evidence="1">The sequence shown here is derived from an EMBL/GenBank/DDBJ whole genome shotgun (WGS) entry which is preliminary data.</text>
</comment>
<dbReference type="Pfam" id="PF09844">
    <property type="entry name" value="DUF2071"/>
    <property type="match status" value="1"/>
</dbReference>
<protein>
    <recommendedName>
        <fullName evidence="3">DUF2071 domain-containing protein</fullName>
    </recommendedName>
</protein>
<dbReference type="EMBL" id="JNFF01000120">
    <property type="protein sequence ID" value="KEQ28034.1"/>
    <property type="molecule type" value="Genomic_DNA"/>
</dbReference>
<dbReference type="PANTHER" id="PTHR39186:SF1">
    <property type="entry name" value="DUF2071 DOMAIN-CONTAINING PROTEIN"/>
    <property type="match status" value="1"/>
</dbReference>
<dbReference type="OrthoDB" id="1421826at2"/>
<dbReference type="Proteomes" id="UP000028007">
    <property type="component" value="Unassembled WGS sequence"/>
</dbReference>
<keyword evidence="2" id="KW-1185">Reference proteome</keyword>
<evidence type="ECO:0000313" key="1">
    <source>
        <dbReference type="EMBL" id="KEQ28034.1"/>
    </source>
</evidence>
<proteinExistence type="predicted"/>
<reference evidence="1 2" key="1">
    <citation type="journal article" date="1992" name="Int. J. Syst. Bacteriol.">
        <title>Sphingobacterium antarcticus sp. nov. a Psychrotrophic Bacterium from the Soils of Schirmacher Oasis, Antarctica.</title>
        <authorList>
            <person name="Shivaji S."/>
            <person name="Ray M.K."/>
            <person name="Rao N.S."/>
            <person name="Saiserr L."/>
            <person name="Jagannadham M.V."/>
            <person name="Kumar G.S."/>
            <person name="Reddy G."/>
            <person name="Bhargava P.M."/>
        </authorList>
    </citation>
    <scope>NUCLEOTIDE SEQUENCE [LARGE SCALE GENOMIC DNA]</scope>
    <source>
        <strain evidence="1 2">4BY</strain>
    </source>
</reference>
<dbReference type="InterPro" id="IPR018644">
    <property type="entry name" value="DUF2071"/>
</dbReference>
<dbReference type="PANTHER" id="PTHR39186">
    <property type="entry name" value="DUF2071 FAMILY PROTEIN"/>
    <property type="match status" value="1"/>
</dbReference>
<dbReference type="AlphaFoldDB" id="A0A081PBG1"/>
<evidence type="ECO:0008006" key="3">
    <source>
        <dbReference type="Google" id="ProtNLM"/>
    </source>
</evidence>
<sequence length="237" mass="27685">MSFLTAEWRKVAIANFPIDKNILTPYLPAGTELDLHNDTCYVSLIGFLFKNTRLLGFSVPFHASFEQANLRFYVKRKDGDQIKSGVVFIKEIVPRFALSVVANTIYNENYVSMPMNHRWAEQDEEREVEYRWRVKKEWQSFSIRANKALSEIQADTEAAFITQHYWCYARYSDTKTNEYEVRHPKWAQYKVKDFSINVDFGISFGKEFAFLNGKEPVSVYLAEGSDISVERKNIIEV</sequence>
<organism evidence="1 2">
    <name type="scientific">Pedobacter antarcticus 4BY</name>
    <dbReference type="NCBI Taxonomy" id="1358423"/>
    <lineage>
        <taxon>Bacteria</taxon>
        <taxon>Pseudomonadati</taxon>
        <taxon>Bacteroidota</taxon>
        <taxon>Sphingobacteriia</taxon>
        <taxon>Sphingobacteriales</taxon>
        <taxon>Sphingobacteriaceae</taxon>
        <taxon>Pedobacter</taxon>
    </lineage>
</organism>
<dbReference type="RefSeq" id="WP_037445247.1">
    <property type="nucleotide sequence ID" value="NZ_JNFF01000120.1"/>
</dbReference>
<accession>A0A081PBG1</accession>
<gene>
    <name evidence="1" type="ORF">N180_19315</name>
</gene>
<name>A0A081PBG1_9SPHI</name>
<dbReference type="eggNOG" id="COG3361">
    <property type="taxonomic scope" value="Bacteria"/>
</dbReference>
<evidence type="ECO:0000313" key="2">
    <source>
        <dbReference type="Proteomes" id="UP000028007"/>
    </source>
</evidence>